<dbReference type="InParanoid" id="T1EJ12"/>
<dbReference type="PANTHER" id="PTHR21208:SF1">
    <property type="entry name" value="ADP-DEPENDENT GLUCOKINASE"/>
    <property type="match status" value="1"/>
</dbReference>
<evidence type="ECO:0000313" key="9">
    <source>
        <dbReference type="EnsemblMetazoa" id="HelroP140484"/>
    </source>
</evidence>
<dbReference type="EnsemblMetazoa" id="HelroT140484">
    <property type="protein sequence ID" value="HelroP140484"/>
    <property type="gene ID" value="HelroG140484"/>
</dbReference>
<dbReference type="HOGENOM" id="CLU_032362_0_0_1"/>
<dbReference type="Pfam" id="PF04587">
    <property type="entry name" value="ADP_PFK_GK"/>
    <property type="match status" value="1"/>
</dbReference>
<dbReference type="PANTHER" id="PTHR21208">
    <property type="entry name" value="ADP-DEPENDENT GLUCOKINASE"/>
    <property type="match status" value="1"/>
</dbReference>
<dbReference type="GO" id="GO:0005783">
    <property type="term" value="C:endoplasmic reticulum"/>
    <property type="evidence" value="ECO:0000318"/>
    <property type="project" value="GO_Central"/>
</dbReference>
<dbReference type="CTD" id="20196562"/>
<organism evidence="9 10">
    <name type="scientific">Helobdella robusta</name>
    <name type="common">Californian leech</name>
    <dbReference type="NCBI Taxonomy" id="6412"/>
    <lineage>
        <taxon>Eukaryota</taxon>
        <taxon>Metazoa</taxon>
        <taxon>Spiralia</taxon>
        <taxon>Lophotrochozoa</taxon>
        <taxon>Annelida</taxon>
        <taxon>Clitellata</taxon>
        <taxon>Hirudinea</taxon>
        <taxon>Rhynchobdellida</taxon>
        <taxon>Glossiphoniidae</taxon>
        <taxon>Helobdella</taxon>
    </lineage>
</organism>
<keyword evidence="3" id="KW-0479">Metal-binding</keyword>
<feature type="region of interest" description="Disordered" evidence="7">
    <location>
        <begin position="312"/>
        <end position="334"/>
    </location>
</feature>
<keyword evidence="4" id="KW-0418">Kinase</keyword>
<sequence>KVAVGFGSCIDVIVPALEVLRLLNVTAPKVSQHHHAIHDLQQFTDAFAYFFSHGAAAEHYVTDDKFFKSLVDAALETKSARQVVGGNAPVMLNNFKKLGFQVLLGAQMTEKLRKMIGDDILVAGSNVERDDIHLILEYGKGETWGNFESPRANRFIIHNDHNNPMLKSLEEFSVSLKTFKPHLVVVGGLQMLDNFPFKTGERRARLNELAKLLGELDADTHIHFEMAHFTDADCLKDILDTVAYHCDSFGMNEQELPNLLGLLEDDMLTPSSDPSPRIATTLDQMRLLFKLLKTRAFEIDEKILKHEKLDDSNKDDIEKAEESNSNDVDDGYKKQPLRKHKITRLHVHTLAFQVIMTENSSPWKNSMQAAARAALTANRHTCGSHQINLEASKILMDDSFSLTRRESGPRLQVDSSEPVTCWYEDDTDFKVCLAPVIVCTKVVQTVGGGDNISSSGLVLQI</sequence>
<dbReference type="AlphaFoldDB" id="T1EJ12"/>
<reference evidence="8 10" key="2">
    <citation type="journal article" date="2013" name="Nature">
        <title>Insights into bilaterian evolution from three spiralian genomes.</title>
        <authorList>
            <person name="Simakov O."/>
            <person name="Marletaz F."/>
            <person name="Cho S.J."/>
            <person name="Edsinger-Gonzales E."/>
            <person name="Havlak P."/>
            <person name="Hellsten U."/>
            <person name="Kuo D.H."/>
            <person name="Larsson T."/>
            <person name="Lv J."/>
            <person name="Arendt D."/>
            <person name="Savage R."/>
            <person name="Osoegawa K."/>
            <person name="de Jong P."/>
            <person name="Grimwood J."/>
            <person name="Chapman J.A."/>
            <person name="Shapiro H."/>
            <person name="Aerts A."/>
            <person name="Otillar R.P."/>
            <person name="Terry A.Y."/>
            <person name="Boore J.L."/>
            <person name="Grigoriev I.V."/>
            <person name="Lindberg D.R."/>
            <person name="Seaver E.C."/>
            <person name="Weisblat D.A."/>
            <person name="Putnam N.H."/>
            <person name="Rokhsar D.S."/>
        </authorList>
    </citation>
    <scope>NUCLEOTIDE SEQUENCE</scope>
</reference>
<dbReference type="GO" id="GO:0006096">
    <property type="term" value="P:glycolytic process"/>
    <property type="evidence" value="ECO:0007669"/>
    <property type="project" value="UniProtKB-KW"/>
</dbReference>
<dbReference type="GeneID" id="20196562"/>
<evidence type="ECO:0000256" key="3">
    <source>
        <dbReference type="ARBA" id="ARBA00022723"/>
    </source>
</evidence>
<keyword evidence="1" id="KW-0963">Cytoplasm</keyword>
<dbReference type="eggNOG" id="KOG4184">
    <property type="taxonomic scope" value="Eukaryota"/>
</dbReference>
<dbReference type="InterPro" id="IPR007666">
    <property type="entry name" value="ADP_PFK/GK"/>
</dbReference>
<evidence type="ECO:0000313" key="10">
    <source>
        <dbReference type="Proteomes" id="UP000015101"/>
    </source>
</evidence>
<dbReference type="GO" id="GO:0043843">
    <property type="term" value="F:ADP-specific glucokinase activity"/>
    <property type="evidence" value="ECO:0000318"/>
    <property type="project" value="GO_Central"/>
</dbReference>
<dbReference type="PROSITE" id="PS51255">
    <property type="entry name" value="ADPK"/>
    <property type="match status" value="1"/>
</dbReference>
<dbReference type="RefSeq" id="XP_009015514.1">
    <property type="nucleotide sequence ID" value="XM_009017266.1"/>
</dbReference>
<keyword evidence="2" id="KW-0808">Transferase</keyword>
<keyword evidence="6" id="KW-0324">Glycolysis</keyword>
<keyword evidence="10" id="KW-1185">Reference proteome</keyword>
<reference evidence="10" key="1">
    <citation type="submission" date="2012-12" db="EMBL/GenBank/DDBJ databases">
        <authorList>
            <person name="Hellsten U."/>
            <person name="Grimwood J."/>
            <person name="Chapman J.A."/>
            <person name="Shapiro H."/>
            <person name="Aerts A."/>
            <person name="Otillar R.P."/>
            <person name="Terry A.Y."/>
            <person name="Boore J.L."/>
            <person name="Simakov O."/>
            <person name="Marletaz F."/>
            <person name="Cho S.-J."/>
            <person name="Edsinger-Gonzales E."/>
            <person name="Havlak P."/>
            <person name="Kuo D.-H."/>
            <person name="Larsson T."/>
            <person name="Lv J."/>
            <person name="Arendt D."/>
            <person name="Savage R."/>
            <person name="Osoegawa K."/>
            <person name="de Jong P."/>
            <person name="Lindberg D.R."/>
            <person name="Seaver E.C."/>
            <person name="Weisblat D.A."/>
            <person name="Putnam N.H."/>
            <person name="Grigoriev I.V."/>
            <person name="Rokhsar D.S."/>
        </authorList>
    </citation>
    <scope>NUCLEOTIDE SEQUENCE</scope>
</reference>
<accession>T1EJ12</accession>
<dbReference type="EMBL" id="AMQM01000561">
    <property type="status" value="NOT_ANNOTATED_CDS"/>
    <property type="molecule type" value="Genomic_DNA"/>
</dbReference>
<reference evidence="9" key="3">
    <citation type="submission" date="2015-06" db="UniProtKB">
        <authorList>
            <consortium name="EnsemblMetazoa"/>
        </authorList>
    </citation>
    <scope>IDENTIFICATION</scope>
</reference>
<dbReference type="OrthoDB" id="5847021at2759"/>
<dbReference type="Gene3D" id="3.40.1190.20">
    <property type="match status" value="1"/>
</dbReference>
<dbReference type="SUPFAM" id="SSF53613">
    <property type="entry name" value="Ribokinase-like"/>
    <property type="match status" value="1"/>
</dbReference>
<evidence type="ECO:0008006" key="11">
    <source>
        <dbReference type="Google" id="ProtNLM"/>
    </source>
</evidence>
<proteinExistence type="predicted"/>
<keyword evidence="5" id="KW-0460">Magnesium</keyword>
<feature type="compositionally biased region" description="Basic and acidic residues" evidence="7">
    <location>
        <begin position="312"/>
        <end position="322"/>
    </location>
</feature>
<evidence type="ECO:0000256" key="7">
    <source>
        <dbReference type="SAM" id="MobiDB-lite"/>
    </source>
</evidence>
<evidence type="ECO:0000256" key="6">
    <source>
        <dbReference type="ARBA" id="ARBA00023152"/>
    </source>
</evidence>
<evidence type="ECO:0000256" key="4">
    <source>
        <dbReference type="ARBA" id="ARBA00022777"/>
    </source>
</evidence>
<evidence type="ECO:0000256" key="5">
    <source>
        <dbReference type="ARBA" id="ARBA00022842"/>
    </source>
</evidence>
<dbReference type="InterPro" id="IPR029056">
    <property type="entry name" value="Ribokinase-like"/>
</dbReference>
<name>T1EJ12_HELRO</name>
<dbReference type="EMBL" id="KB096324">
    <property type="protein sequence ID" value="ESO06146.1"/>
    <property type="molecule type" value="Genomic_DNA"/>
</dbReference>
<dbReference type="GO" id="GO:0046872">
    <property type="term" value="F:metal ion binding"/>
    <property type="evidence" value="ECO:0007669"/>
    <property type="project" value="UniProtKB-KW"/>
</dbReference>
<dbReference type="GO" id="GO:0006006">
    <property type="term" value="P:glucose metabolic process"/>
    <property type="evidence" value="ECO:0000318"/>
    <property type="project" value="GO_Central"/>
</dbReference>
<evidence type="ECO:0000256" key="1">
    <source>
        <dbReference type="ARBA" id="ARBA00022490"/>
    </source>
</evidence>
<dbReference type="OMA" id="YQICVAP"/>
<dbReference type="Proteomes" id="UP000015101">
    <property type="component" value="Unassembled WGS sequence"/>
</dbReference>
<gene>
    <name evidence="9" type="primary">20196562</name>
    <name evidence="8" type="ORF">HELRODRAFT_140484</name>
</gene>
<dbReference type="FunCoup" id="T1EJ12">
    <property type="interactions" value="1145"/>
</dbReference>
<dbReference type="KEGG" id="hro:HELRODRAFT_140484"/>
<protein>
    <recommendedName>
        <fullName evidence="11">ADP-dependent glucokinase</fullName>
    </recommendedName>
</protein>
<dbReference type="STRING" id="6412.T1EJ12"/>
<evidence type="ECO:0000256" key="2">
    <source>
        <dbReference type="ARBA" id="ARBA00022679"/>
    </source>
</evidence>
<evidence type="ECO:0000313" key="8">
    <source>
        <dbReference type="EMBL" id="ESO06146.1"/>
    </source>
</evidence>